<dbReference type="RefSeq" id="WP_160676803.1">
    <property type="nucleotide sequence ID" value="NZ_WTYN01000003.1"/>
</dbReference>
<keyword evidence="6" id="KW-0732">Signal</keyword>
<evidence type="ECO:0000256" key="1">
    <source>
        <dbReference type="ARBA" id="ARBA00004571"/>
    </source>
</evidence>
<protein>
    <submittedName>
        <fullName evidence="17">TonB-dependent receptor</fullName>
    </submittedName>
</protein>
<evidence type="ECO:0000256" key="11">
    <source>
        <dbReference type="ARBA" id="ARBA00023237"/>
    </source>
</evidence>
<dbReference type="InterPro" id="IPR010917">
    <property type="entry name" value="TonB_rcpt_CS"/>
</dbReference>
<dbReference type="OrthoDB" id="9760333at2"/>
<evidence type="ECO:0000256" key="12">
    <source>
        <dbReference type="PROSITE-ProRule" id="PRU01360"/>
    </source>
</evidence>
<feature type="domain" description="TonB-dependent receptor-like beta-barrel" evidence="15">
    <location>
        <begin position="274"/>
        <end position="654"/>
    </location>
</feature>
<dbReference type="InterPro" id="IPR036942">
    <property type="entry name" value="Beta-barrel_TonB_sf"/>
</dbReference>
<dbReference type="GO" id="GO:0006826">
    <property type="term" value="P:iron ion transport"/>
    <property type="evidence" value="ECO:0007669"/>
    <property type="project" value="UniProtKB-KW"/>
</dbReference>
<dbReference type="EMBL" id="WTYN01000003">
    <property type="protein sequence ID" value="MXO63836.1"/>
    <property type="molecule type" value="Genomic_DNA"/>
</dbReference>
<feature type="short sequence motif" description="TonB C-terminal box" evidence="13">
    <location>
        <begin position="668"/>
        <end position="685"/>
    </location>
</feature>
<evidence type="ECO:0000256" key="14">
    <source>
        <dbReference type="RuleBase" id="RU003357"/>
    </source>
</evidence>
<reference evidence="17 18" key="1">
    <citation type="submission" date="2019-12" db="EMBL/GenBank/DDBJ databases">
        <title>Genomic-based taxomic classification of the family Erythrobacteraceae.</title>
        <authorList>
            <person name="Xu L."/>
        </authorList>
    </citation>
    <scope>NUCLEOTIDE SEQUENCE [LARGE SCALE GENOMIC DNA]</scope>
    <source>
        <strain evidence="17 18">MCCC 1A09965</strain>
    </source>
</reference>
<name>A0A844YF97_9SPHN</name>
<evidence type="ECO:0000259" key="15">
    <source>
        <dbReference type="Pfam" id="PF00593"/>
    </source>
</evidence>
<keyword evidence="10 12" id="KW-0472">Membrane</keyword>
<dbReference type="SUPFAM" id="SSF56935">
    <property type="entry name" value="Porins"/>
    <property type="match status" value="1"/>
</dbReference>
<evidence type="ECO:0000256" key="5">
    <source>
        <dbReference type="ARBA" id="ARBA00022692"/>
    </source>
</evidence>
<dbReference type="PANTHER" id="PTHR32552:SF81">
    <property type="entry name" value="TONB-DEPENDENT OUTER MEMBRANE RECEPTOR"/>
    <property type="match status" value="1"/>
</dbReference>
<dbReference type="Proteomes" id="UP000445582">
    <property type="component" value="Unassembled WGS sequence"/>
</dbReference>
<dbReference type="Pfam" id="PF07715">
    <property type="entry name" value="Plug"/>
    <property type="match status" value="1"/>
</dbReference>
<evidence type="ECO:0000259" key="16">
    <source>
        <dbReference type="Pfam" id="PF07715"/>
    </source>
</evidence>
<keyword evidence="4" id="KW-0410">Iron transport</keyword>
<comment type="subcellular location">
    <subcellularLocation>
        <location evidence="1 12">Cell outer membrane</location>
        <topology evidence="1 12">Multi-pass membrane protein</topology>
    </subcellularLocation>
</comment>
<dbReference type="Gene3D" id="2.170.130.10">
    <property type="entry name" value="TonB-dependent receptor, plug domain"/>
    <property type="match status" value="1"/>
</dbReference>
<evidence type="ECO:0000256" key="7">
    <source>
        <dbReference type="ARBA" id="ARBA00023004"/>
    </source>
</evidence>
<evidence type="ECO:0000256" key="10">
    <source>
        <dbReference type="ARBA" id="ARBA00023136"/>
    </source>
</evidence>
<evidence type="ECO:0000313" key="17">
    <source>
        <dbReference type="EMBL" id="MXO63836.1"/>
    </source>
</evidence>
<keyword evidence="11 12" id="KW-0998">Cell outer membrane</keyword>
<comment type="similarity">
    <text evidence="12 14">Belongs to the TonB-dependent receptor family.</text>
</comment>
<evidence type="ECO:0000256" key="13">
    <source>
        <dbReference type="PROSITE-ProRule" id="PRU10144"/>
    </source>
</evidence>
<accession>A0A844YF97</accession>
<dbReference type="InterPro" id="IPR012910">
    <property type="entry name" value="Plug_dom"/>
</dbReference>
<evidence type="ECO:0000256" key="2">
    <source>
        <dbReference type="ARBA" id="ARBA00022448"/>
    </source>
</evidence>
<keyword evidence="5 12" id="KW-0812">Transmembrane</keyword>
<evidence type="ECO:0000256" key="3">
    <source>
        <dbReference type="ARBA" id="ARBA00022452"/>
    </source>
</evidence>
<dbReference type="InterPro" id="IPR000531">
    <property type="entry name" value="Beta-barrel_TonB"/>
</dbReference>
<dbReference type="Gene3D" id="2.40.170.20">
    <property type="entry name" value="TonB-dependent receptor, beta-barrel domain"/>
    <property type="match status" value="1"/>
</dbReference>
<evidence type="ECO:0000256" key="4">
    <source>
        <dbReference type="ARBA" id="ARBA00022496"/>
    </source>
</evidence>
<dbReference type="PROSITE" id="PS52016">
    <property type="entry name" value="TONB_DEPENDENT_REC_3"/>
    <property type="match status" value="1"/>
</dbReference>
<keyword evidence="7" id="KW-0408">Iron</keyword>
<evidence type="ECO:0000256" key="6">
    <source>
        <dbReference type="ARBA" id="ARBA00022729"/>
    </source>
</evidence>
<keyword evidence="17" id="KW-0675">Receptor</keyword>
<dbReference type="AlphaFoldDB" id="A0A844YF97"/>
<proteinExistence type="inferred from homology"/>
<comment type="caution">
    <text evidence="17">The sequence shown here is derived from an EMBL/GenBank/DDBJ whole genome shotgun (WGS) entry which is preliminary data.</text>
</comment>
<evidence type="ECO:0000256" key="8">
    <source>
        <dbReference type="ARBA" id="ARBA00023065"/>
    </source>
</evidence>
<dbReference type="InterPro" id="IPR037066">
    <property type="entry name" value="Plug_dom_sf"/>
</dbReference>
<dbReference type="PANTHER" id="PTHR32552">
    <property type="entry name" value="FERRICHROME IRON RECEPTOR-RELATED"/>
    <property type="match status" value="1"/>
</dbReference>
<keyword evidence="8" id="KW-0406">Ion transport</keyword>
<dbReference type="Pfam" id="PF00593">
    <property type="entry name" value="TonB_dep_Rec_b-barrel"/>
    <property type="match status" value="1"/>
</dbReference>
<dbReference type="PROSITE" id="PS01156">
    <property type="entry name" value="TONB_DEPENDENT_REC_2"/>
    <property type="match status" value="1"/>
</dbReference>
<feature type="domain" description="TonB-dependent receptor plug" evidence="16">
    <location>
        <begin position="47"/>
        <end position="158"/>
    </location>
</feature>
<dbReference type="GO" id="GO:0009279">
    <property type="term" value="C:cell outer membrane"/>
    <property type="evidence" value="ECO:0007669"/>
    <property type="project" value="UniProtKB-SubCell"/>
</dbReference>
<dbReference type="InterPro" id="IPR039426">
    <property type="entry name" value="TonB-dep_rcpt-like"/>
</dbReference>
<keyword evidence="2 12" id="KW-0813">Transport</keyword>
<keyword evidence="3 12" id="KW-1134">Transmembrane beta strand</keyword>
<keyword evidence="9 14" id="KW-0798">TonB box</keyword>
<evidence type="ECO:0000256" key="9">
    <source>
        <dbReference type="ARBA" id="ARBA00023077"/>
    </source>
</evidence>
<sequence>MLGCVLAFSLQVTAVITQPAGTPTEEPKVDTPDILVTGERVARTMGDTPSSVVILTDEAIQQTGADRLEQLLAMVPNVQVGSGEEGPAIRGQDSTGVLRNLFAFLGGTRPRTTLQIDGRAVSYFEFVNSTVPLWDLERVEFFRSPQTTTQGRNAIAGAIFIETNDPSYDWHASARALVADSSTRQMSAQLSGSIVANQIAFRASGDLRRGKTASDLADSIPDVDIRRDDYGLARFKMLVEPAALPGLRIENTFVHTDSQSPQFEAVQRPFAERRTTGFVRTNGVHKVNVDSFTSQIRHDSGEAISSSLTFSYGDALVRRFSFPGLGITRAQSKDRSVEALVHWRPSQSAKLIFGLNYLEADLDQEIDISGLGIGSGSFEDRQNSLGIFGQAEIALSRKVTATFGGRYQRDAQDRNGLVGTLPMGIFVDYDEKFERWLPKASLVYKLSNDTTFGIMVQKAYNPGGTSISFRTRRQDTFDAESLWNYEAFLRAHAAGGTLNLAANVFYNDISDAQRQQLVTVTASDGSTLDTVEYANAPKAKSYGAEIEASFQPSREFAIRAAGGLLHTKLVRSVLGADDTLGKEFQRAPRFSGSLGIDWKPLAGLRVSGSVRHHTGYFSDDSNDPDLRIADVTLVDLRSEYRTGAVTLFAQAQNVFDTFYLTYMFDPTLASAGDPREFTVGVQLEF</sequence>
<organism evidence="17 18">
    <name type="scientific">Qipengyuania oceanensis</name>
    <dbReference type="NCBI Taxonomy" id="1463597"/>
    <lineage>
        <taxon>Bacteria</taxon>
        <taxon>Pseudomonadati</taxon>
        <taxon>Pseudomonadota</taxon>
        <taxon>Alphaproteobacteria</taxon>
        <taxon>Sphingomonadales</taxon>
        <taxon>Erythrobacteraceae</taxon>
        <taxon>Qipengyuania</taxon>
    </lineage>
</organism>
<evidence type="ECO:0000313" key="18">
    <source>
        <dbReference type="Proteomes" id="UP000445582"/>
    </source>
</evidence>
<keyword evidence="18" id="KW-1185">Reference proteome</keyword>
<gene>
    <name evidence="17" type="ORF">GRI48_12550</name>
</gene>